<dbReference type="EMBL" id="JAETWB010000001">
    <property type="protein sequence ID" value="MBL6076747.1"/>
    <property type="molecule type" value="Genomic_DNA"/>
</dbReference>
<keyword evidence="4" id="KW-1185">Reference proteome</keyword>
<dbReference type="SUPFAM" id="SSF50475">
    <property type="entry name" value="FMN-binding split barrel"/>
    <property type="match status" value="1"/>
</dbReference>
<dbReference type="InterPro" id="IPR012349">
    <property type="entry name" value="Split_barrel_FMN-bd"/>
</dbReference>
<comment type="caution">
    <text evidence="3">The sequence shown here is derived from an EMBL/GenBank/DDBJ whole genome shotgun (WGS) entry which is preliminary data.</text>
</comment>
<evidence type="ECO:0000256" key="2">
    <source>
        <dbReference type="ARBA" id="ARBA00049106"/>
    </source>
</evidence>
<dbReference type="NCBIfam" id="TIGR00026">
    <property type="entry name" value="hi_GC_TIGR00026"/>
    <property type="match status" value="1"/>
</dbReference>
<comment type="similarity">
    <text evidence="1">Belongs to the F420H(2)-dependent quinone reductase family.</text>
</comment>
<proteinExistence type="inferred from homology"/>
<dbReference type="InterPro" id="IPR004378">
    <property type="entry name" value="F420H2_quin_Rdtase"/>
</dbReference>
<dbReference type="Proteomes" id="UP000660885">
    <property type="component" value="Unassembled WGS sequence"/>
</dbReference>
<dbReference type="PANTHER" id="PTHR39428">
    <property type="entry name" value="F420H(2)-DEPENDENT QUINONE REDUCTASE RV1261C"/>
    <property type="match status" value="1"/>
</dbReference>
<evidence type="ECO:0000313" key="3">
    <source>
        <dbReference type="EMBL" id="MBL6076747.1"/>
    </source>
</evidence>
<dbReference type="Gene3D" id="2.30.110.10">
    <property type="entry name" value="Electron Transport, Fmn-binding Protein, Chain A"/>
    <property type="match status" value="1"/>
</dbReference>
<evidence type="ECO:0000313" key="4">
    <source>
        <dbReference type="Proteomes" id="UP000660885"/>
    </source>
</evidence>
<comment type="catalytic activity">
    <reaction evidence="2">
        <text>oxidized coenzyme F420-(gamma-L-Glu)(n) + a quinol + H(+) = reduced coenzyme F420-(gamma-L-Glu)(n) + a quinone</text>
        <dbReference type="Rhea" id="RHEA:39663"/>
        <dbReference type="Rhea" id="RHEA-COMP:12939"/>
        <dbReference type="Rhea" id="RHEA-COMP:14378"/>
        <dbReference type="ChEBI" id="CHEBI:15378"/>
        <dbReference type="ChEBI" id="CHEBI:24646"/>
        <dbReference type="ChEBI" id="CHEBI:132124"/>
        <dbReference type="ChEBI" id="CHEBI:133980"/>
        <dbReference type="ChEBI" id="CHEBI:139511"/>
    </reaction>
</comment>
<gene>
    <name evidence="3" type="ORF">JMJ56_01935</name>
</gene>
<protein>
    <submittedName>
        <fullName evidence="3">Nitroreductase family deazaflavin-dependent oxidoreductase</fullName>
    </submittedName>
</protein>
<evidence type="ECO:0000256" key="1">
    <source>
        <dbReference type="ARBA" id="ARBA00008710"/>
    </source>
</evidence>
<dbReference type="PANTHER" id="PTHR39428:SF3">
    <property type="entry name" value="DEAZAFLAVIN-DEPENDENT NITROREDUCTASE"/>
    <property type="match status" value="1"/>
</dbReference>
<organism evidence="3 4">
    <name type="scientific">Belnapia arida</name>
    <dbReference type="NCBI Taxonomy" id="2804533"/>
    <lineage>
        <taxon>Bacteria</taxon>
        <taxon>Pseudomonadati</taxon>
        <taxon>Pseudomonadota</taxon>
        <taxon>Alphaproteobacteria</taxon>
        <taxon>Acetobacterales</taxon>
        <taxon>Roseomonadaceae</taxon>
        <taxon>Belnapia</taxon>
    </lineage>
</organism>
<sequence>MPDAKIAPNLPQWMLDHIQRYLSSGGTDGHMYEVTPPGYPEMVVPALLLTTTGRKSGERFIFPLFYGETGDGYVIVASKGGAPEHPGWYKNLVANPEVEVQVGTRKLKARARTVSGEERARLWTQALEFWPPYADYEKKTDREIPVVVLDPIV</sequence>
<name>A0ABS1TZ71_9PROT</name>
<accession>A0ABS1TZ71</accession>
<reference evidence="3 4" key="1">
    <citation type="submission" date="2021-01" db="EMBL/GenBank/DDBJ databases">
        <title>Belnapia mucosa sp. nov. and Belnapia arida sp. nov., isolated from the Tabernas Desert (Almeria, Spain).</title>
        <authorList>
            <person name="Molina-Menor E."/>
            <person name="Vidal-Verdu A."/>
            <person name="Calonge A."/>
            <person name="Satari L."/>
            <person name="Pereto J."/>
            <person name="Porcar M."/>
        </authorList>
    </citation>
    <scope>NUCLEOTIDE SEQUENCE [LARGE SCALE GENOMIC DNA]</scope>
    <source>
        <strain evidence="3 4">T18</strain>
    </source>
</reference>
<dbReference type="Pfam" id="PF04075">
    <property type="entry name" value="F420H2_quin_red"/>
    <property type="match status" value="1"/>
</dbReference>
<dbReference type="RefSeq" id="WP_202829917.1">
    <property type="nucleotide sequence ID" value="NZ_JAETWB010000001.1"/>
</dbReference>